<evidence type="ECO:0000256" key="3">
    <source>
        <dbReference type="ARBA" id="ARBA00022691"/>
    </source>
</evidence>
<comment type="subcellular location">
    <subcellularLocation>
        <location evidence="4">Nucleus</location>
        <location evidence="4">Nucleolus</location>
    </subcellularLocation>
</comment>
<evidence type="ECO:0000256" key="2">
    <source>
        <dbReference type="ARBA" id="ARBA00022679"/>
    </source>
</evidence>
<dbReference type="InterPro" id="IPR021867">
    <property type="entry name" value="Bmt2/SAMTOR"/>
</dbReference>
<dbReference type="Pfam" id="PF11968">
    <property type="entry name" value="Bmt2"/>
    <property type="match status" value="1"/>
</dbReference>
<dbReference type="InterPro" id="IPR029063">
    <property type="entry name" value="SAM-dependent_MTases_sf"/>
</dbReference>
<dbReference type="PANTHER" id="PTHR21008">
    <property type="entry name" value="S-ADENOSYLMETHIONINE SENSOR UPSTREAM OF MTORC1-RELATED"/>
    <property type="match status" value="1"/>
</dbReference>
<comment type="similarity">
    <text evidence="4">Belongs to the BMT2 family.</text>
</comment>
<dbReference type="Proteomes" id="UP001521785">
    <property type="component" value="Unassembled WGS sequence"/>
</dbReference>
<evidence type="ECO:0000313" key="7">
    <source>
        <dbReference type="Proteomes" id="UP001521785"/>
    </source>
</evidence>
<feature type="binding site" evidence="4">
    <location>
        <position position="167"/>
    </location>
    <ligand>
        <name>S-adenosyl-L-methionine</name>
        <dbReference type="ChEBI" id="CHEBI:59789"/>
    </ligand>
</feature>
<accession>A0ABR3RVB2</accession>
<gene>
    <name evidence="6" type="primary">BMT2</name>
    <name evidence="6" type="ORF">SLS60_003313</name>
</gene>
<dbReference type="EC" id="2.1.1.-" evidence="4"/>
<evidence type="ECO:0000256" key="5">
    <source>
        <dbReference type="SAM" id="MobiDB-lite"/>
    </source>
</evidence>
<dbReference type="PANTHER" id="PTHR21008:SF1">
    <property type="entry name" value="25S RRNA (ADENINE(2142)-N(1))-METHYLTRANSFERASE"/>
    <property type="match status" value="1"/>
</dbReference>
<evidence type="ECO:0000256" key="4">
    <source>
        <dbReference type="HAMAP-Rule" id="MF_03044"/>
    </source>
</evidence>
<comment type="caution">
    <text evidence="6">The sequence shown here is derived from an EMBL/GenBank/DDBJ whole genome shotgun (WGS) entry which is preliminary data.</text>
</comment>
<feature type="region of interest" description="Disordered" evidence="5">
    <location>
        <begin position="20"/>
        <end position="51"/>
    </location>
</feature>
<sequence length="314" mass="35441">MRLPLTFLRLEKHHVKLANEGKGMAVKKRQKSLSQGRPPTSKPKERMTSQRSRTIIRTHHRLHKEYASAVRKGDTKLAASIAKAIEENGGLEVYQAASKQGQSKDRGGDSSKVLIDWLQGAHVLDRTKRTVIEDAAKSILRCLEVGALSTNNEISKYPKNIEMTRIDLNSQEMGIEKQDFMKRPLPASESDRFDIISLSLVLNYVPDPAQRGAMLKRVTQFLRHNDPSQKIDASVLPALFLVLPLPCVENSRYLNERVLLRIMTNLGFSLMNEKKTPKLCYYLFTLTGASNSTKIEKKKVRDGPAMNNFCVIVE</sequence>
<keyword evidence="4" id="KW-0539">Nucleus</keyword>
<dbReference type="Gene3D" id="3.40.50.150">
    <property type="entry name" value="Vaccinia Virus protein VP39"/>
    <property type="match status" value="1"/>
</dbReference>
<proteinExistence type="inferred from homology"/>
<protein>
    <recommendedName>
        <fullName evidence="4">25S rRNA adenine-N(1) methyltransferase</fullName>
        <ecNumber evidence="4">2.1.1.-</ecNumber>
    </recommendedName>
</protein>
<evidence type="ECO:0000256" key="1">
    <source>
        <dbReference type="ARBA" id="ARBA00022603"/>
    </source>
</evidence>
<dbReference type="HAMAP" id="MF_03044">
    <property type="entry name" value="BMT2"/>
    <property type="match status" value="1"/>
</dbReference>
<organism evidence="6 7">
    <name type="scientific">Paraconiothyrium brasiliense</name>
    <dbReference type="NCBI Taxonomy" id="300254"/>
    <lineage>
        <taxon>Eukaryota</taxon>
        <taxon>Fungi</taxon>
        <taxon>Dikarya</taxon>
        <taxon>Ascomycota</taxon>
        <taxon>Pezizomycotina</taxon>
        <taxon>Dothideomycetes</taxon>
        <taxon>Pleosporomycetidae</taxon>
        <taxon>Pleosporales</taxon>
        <taxon>Massarineae</taxon>
        <taxon>Didymosphaeriaceae</taxon>
        <taxon>Paraconiothyrium</taxon>
    </lineage>
</organism>
<comment type="function">
    <text evidence="4">S-adenosyl-L-methionine-dependent methyltransferase that specifically methylates the N(1) position of an adenine present in helix 65 in 25S rRNA.</text>
</comment>
<keyword evidence="1 4" id="KW-0489">Methyltransferase</keyword>
<name>A0ABR3RVB2_9PLEO</name>
<evidence type="ECO:0000313" key="6">
    <source>
        <dbReference type="EMBL" id="KAL1608372.1"/>
    </source>
</evidence>
<reference evidence="6 7" key="1">
    <citation type="submission" date="2024-02" db="EMBL/GenBank/DDBJ databases">
        <title>De novo assembly and annotation of 12 fungi associated with fruit tree decline syndrome in Ontario, Canada.</title>
        <authorList>
            <person name="Sulman M."/>
            <person name="Ellouze W."/>
            <person name="Ilyukhin E."/>
        </authorList>
    </citation>
    <scope>NUCLEOTIDE SEQUENCE [LARGE SCALE GENOMIC DNA]</scope>
    <source>
        <strain evidence="6 7">M42-189</strain>
    </source>
</reference>
<dbReference type="SUPFAM" id="SSF53335">
    <property type="entry name" value="S-adenosyl-L-methionine-dependent methyltransferases"/>
    <property type="match status" value="1"/>
</dbReference>
<keyword evidence="3 4" id="KW-0949">S-adenosyl-L-methionine</keyword>
<feature type="binding site" evidence="4">
    <location>
        <position position="146"/>
    </location>
    <ligand>
        <name>S-adenosyl-L-methionine</name>
        <dbReference type="ChEBI" id="CHEBI:59789"/>
    </ligand>
</feature>
<dbReference type="EMBL" id="JAKJXO020000003">
    <property type="protein sequence ID" value="KAL1608372.1"/>
    <property type="molecule type" value="Genomic_DNA"/>
</dbReference>
<keyword evidence="7" id="KW-1185">Reference proteome</keyword>
<keyword evidence="2 4" id="KW-0808">Transferase</keyword>